<dbReference type="Proteomes" id="UP000192505">
    <property type="component" value="Unassembled WGS sequence"/>
</dbReference>
<accession>A0A1W9KNQ6</accession>
<dbReference type="AlphaFoldDB" id="A0A1W9KNQ6"/>
<gene>
    <name evidence="1" type="ORF">BWK72_20560</name>
</gene>
<dbReference type="EMBL" id="MTEI01000036">
    <property type="protein sequence ID" value="OQW85783.1"/>
    <property type="molecule type" value="Genomic_DNA"/>
</dbReference>
<proteinExistence type="predicted"/>
<protein>
    <submittedName>
        <fullName evidence="1">Uncharacterized protein</fullName>
    </submittedName>
</protein>
<comment type="caution">
    <text evidence="1">The sequence shown here is derived from an EMBL/GenBank/DDBJ whole genome shotgun (WGS) entry which is preliminary data.</text>
</comment>
<sequence length="204" mass="23045">MTTRTKRSTDDLHALDIRKIARAGLLKPGGTFTWQWTRRGAVVASIGGIVDTANAVTLHYRTRRHGDDWQDKRYQVIVDWTACNYGGKRPWWLCPCCGKRVAVLWGGSTYACRHCQQINYESTRTAESSKPFERADKVRRRLGWCAGVANPAGDKPKGMHWKTYGRLLSKINSHSIAAMQSTDDLVDRLTGRLRGIEGRLNATR</sequence>
<evidence type="ECO:0000313" key="1">
    <source>
        <dbReference type="EMBL" id="OQW85783.1"/>
    </source>
</evidence>
<reference evidence="1 2" key="1">
    <citation type="submission" date="2017-01" db="EMBL/GenBank/DDBJ databases">
        <title>Novel large sulfur bacteria in the metagenomes of groundwater-fed chemosynthetic microbial mats in the Lake Huron basin.</title>
        <authorList>
            <person name="Sharrar A.M."/>
            <person name="Flood B.E."/>
            <person name="Bailey J.V."/>
            <person name="Jones D.S."/>
            <person name="Biddanda B."/>
            <person name="Ruberg S.A."/>
            <person name="Marcus D.N."/>
            <person name="Dick G.J."/>
        </authorList>
    </citation>
    <scope>NUCLEOTIDE SEQUENCE [LARGE SCALE GENOMIC DNA]</scope>
    <source>
        <strain evidence="1">A7</strain>
    </source>
</reference>
<name>A0A1W9KNQ6_9BURK</name>
<evidence type="ECO:0000313" key="2">
    <source>
        <dbReference type="Proteomes" id="UP000192505"/>
    </source>
</evidence>
<organism evidence="1 2">
    <name type="scientific">Rhodoferax ferrireducens</name>
    <dbReference type="NCBI Taxonomy" id="192843"/>
    <lineage>
        <taxon>Bacteria</taxon>
        <taxon>Pseudomonadati</taxon>
        <taxon>Pseudomonadota</taxon>
        <taxon>Betaproteobacteria</taxon>
        <taxon>Burkholderiales</taxon>
        <taxon>Comamonadaceae</taxon>
        <taxon>Rhodoferax</taxon>
    </lineage>
</organism>